<keyword evidence="1" id="KW-0732">Signal</keyword>
<dbReference type="RefSeq" id="XP_012938499.1">
    <property type="nucleotide sequence ID" value="XM_013083045.2"/>
</dbReference>
<feature type="chain" id="PRO_5045626327" evidence="1">
    <location>
        <begin position="33"/>
        <end position="147"/>
    </location>
</feature>
<sequence length="147" mass="15576">MAAADRFCGWWSRVRPSVWLLVLSSLELTNLAEPVAQVVQRAASRTARLSVMGLGSILLSSACSGTRFRTEACQTMGRTHCAAGGAGLSCAVLDLTQGILGQLDPGRSHLDQIDGATTVLCPRADRSTNPLSRPAREETGVVSFCET</sequence>
<feature type="signal peptide" evidence="1">
    <location>
        <begin position="1"/>
        <end position="32"/>
    </location>
</feature>
<protein>
    <submittedName>
        <fullName evidence="3">Uncharacterized protein LOC106011888</fullName>
    </submittedName>
</protein>
<gene>
    <name evidence="3" type="primary">LOC106011888</name>
</gene>
<dbReference type="GeneID" id="106011888"/>
<evidence type="ECO:0000313" key="2">
    <source>
        <dbReference type="Proteomes" id="UP000694888"/>
    </source>
</evidence>
<evidence type="ECO:0000256" key="1">
    <source>
        <dbReference type="SAM" id="SignalP"/>
    </source>
</evidence>
<keyword evidence="2" id="KW-1185">Reference proteome</keyword>
<accession>A0ABM1A0T2</accession>
<name>A0ABM1A0T2_APLCA</name>
<proteinExistence type="predicted"/>
<dbReference type="Proteomes" id="UP000694888">
    <property type="component" value="Unplaced"/>
</dbReference>
<reference evidence="3" key="1">
    <citation type="submission" date="2025-08" db="UniProtKB">
        <authorList>
            <consortium name="RefSeq"/>
        </authorList>
    </citation>
    <scope>IDENTIFICATION</scope>
</reference>
<organism evidence="2 3">
    <name type="scientific">Aplysia californica</name>
    <name type="common">California sea hare</name>
    <dbReference type="NCBI Taxonomy" id="6500"/>
    <lineage>
        <taxon>Eukaryota</taxon>
        <taxon>Metazoa</taxon>
        <taxon>Spiralia</taxon>
        <taxon>Lophotrochozoa</taxon>
        <taxon>Mollusca</taxon>
        <taxon>Gastropoda</taxon>
        <taxon>Heterobranchia</taxon>
        <taxon>Euthyneura</taxon>
        <taxon>Tectipleura</taxon>
        <taxon>Aplysiida</taxon>
        <taxon>Aplysioidea</taxon>
        <taxon>Aplysiidae</taxon>
        <taxon>Aplysia</taxon>
    </lineage>
</organism>
<evidence type="ECO:0000313" key="3">
    <source>
        <dbReference type="RefSeq" id="XP_012938499.1"/>
    </source>
</evidence>